<name>A0ABY6PQ60_9ACTN</name>
<keyword evidence="3 5" id="KW-0378">Hydrolase</keyword>
<dbReference type="InterPro" id="IPR006439">
    <property type="entry name" value="HAD-SF_hydro_IA"/>
</dbReference>
<dbReference type="SUPFAM" id="SSF56784">
    <property type="entry name" value="HAD-like"/>
    <property type="match status" value="1"/>
</dbReference>
<evidence type="ECO:0000313" key="5">
    <source>
        <dbReference type="EMBL" id="UZK53929.1"/>
    </source>
</evidence>
<proteinExistence type="predicted"/>
<dbReference type="InterPro" id="IPR051400">
    <property type="entry name" value="HAD-like_hydrolase"/>
</dbReference>
<dbReference type="InterPro" id="IPR023214">
    <property type="entry name" value="HAD_sf"/>
</dbReference>
<evidence type="ECO:0000256" key="3">
    <source>
        <dbReference type="ARBA" id="ARBA00022801"/>
    </source>
</evidence>
<dbReference type="GO" id="GO:0016787">
    <property type="term" value="F:hydrolase activity"/>
    <property type="evidence" value="ECO:0007669"/>
    <property type="project" value="UniProtKB-KW"/>
</dbReference>
<evidence type="ECO:0000256" key="2">
    <source>
        <dbReference type="ARBA" id="ARBA00022723"/>
    </source>
</evidence>
<evidence type="ECO:0000256" key="1">
    <source>
        <dbReference type="ARBA" id="ARBA00001946"/>
    </source>
</evidence>
<reference evidence="5" key="1">
    <citation type="journal article" date="2022" name="Front. Microbiol.">
        <title>Mirubactin C rescues the lethal effect of cell wall biosynthesis mutations in Bacillus subtilis.</title>
        <authorList>
            <person name="Kepplinger B."/>
            <person name="Wen X."/>
            <person name="Tyler A.R."/>
            <person name="Kim B.Y."/>
            <person name="Brown J."/>
            <person name="Banks P."/>
            <person name="Dashti Y."/>
            <person name="Mackenzie E.S."/>
            <person name="Wills C."/>
            <person name="Kawai Y."/>
            <person name="Waldron K.J."/>
            <person name="Allenby N.E.E."/>
            <person name="Wu L.J."/>
            <person name="Hall M.J."/>
            <person name="Errington J."/>
        </authorList>
    </citation>
    <scope>NUCLEOTIDE SEQUENCE</scope>
    <source>
        <strain evidence="5">MDA8-470</strain>
    </source>
</reference>
<dbReference type="Gene3D" id="3.40.50.1000">
    <property type="entry name" value="HAD superfamily/HAD-like"/>
    <property type="match status" value="1"/>
</dbReference>
<dbReference type="SFLD" id="SFLDG01129">
    <property type="entry name" value="C1.5:_HAD__Beta-PGM__Phosphata"/>
    <property type="match status" value="1"/>
</dbReference>
<dbReference type="NCBIfam" id="TIGR01549">
    <property type="entry name" value="HAD-SF-IA-v1"/>
    <property type="match status" value="1"/>
</dbReference>
<dbReference type="SFLD" id="SFLDS00003">
    <property type="entry name" value="Haloacid_Dehalogenase"/>
    <property type="match status" value="1"/>
</dbReference>
<accession>A0ABY6PQ60</accession>
<sequence>MTAPSSMAVLFDLDDTLINYSSAAAKERESVHRLVRPHLPADAMDGFWERYEGHLARHHVEVDTGRATVADYRESRLRHALEPWGKPSPALAAAVALCADMTAARVELHAGVNEVLGSLREAGVRLGIITNGPGSIQNAKCARLGLAAAVDTVVTSQDAGRTKPDAAVFHMALDRLATSPDRCVVVGDSWENDVLGAIRAGVGAAVHIRRPGTPARTADGVLGQLPRVDRELLELLEVRRGGN</sequence>
<keyword evidence="6" id="KW-1185">Reference proteome</keyword>
<dbReference type="NCBIfam" id="TIGR01509">
    <property type="entry name" value="HAD-SF-IA-v3"/>
    <property type="match status" value="1"/>
</dbReference>
<protein>
    <submittedName>
        <fullName evidence="5">HAD family hydrolase</fullName>
    </submittedName>
</protein>
<dbReference type="Pfam" id="PF00702">
    <property type="entry name" value="Hydrolase"/>
    <property type="match status" value="1"/>
</dbReference>
<dbReference type="PANTHER" id="PTHR46470:SF2">
    <property type="entry name" value="GLYCERALDEHYDE 3-PHOSPHATE PHOSPHATASE"/>
    <property type="match status" value="1"/>
</dbReference>
<dbReference type="PRINTS" id="PR00413">
    <property type="entry name" value="HADHALOGNASE"/>
</dbReference>
<keyword evidence="4" id="KW-0460">Magnesium</keyword>
<dbReference type="RefSeq" id="WP_265540163.1">
    <property type="nucleotide sequence ID" value="NZ_CP098740.1"/>
</dbReference>
<dbReference type="InterPro" id="IPR036412">
    <property type="entry name" value="HAD-like_sf"/>
</dbReference>
<evidence type="ECO:0000313" key="6">
    <source>
        <dbReference type="Proteomes" id="UP001164963"/>
    </source>
</evidence>
<gene>
    <name evidence="5" type="ORF">NEH16_06960</name>
</gene>
<comment type="cofactor">
    <cofactor evidence="1">
        <name>Mg(2+)</name>
        <dbReference type="ChEBI" id="CHEBI:18420"/>
    </cofactor>
</comment>
<dbReference type="EMBL" id="CP098740">
    <property type="protein sequence ID" value="UZK53929.1"/>
    <property type="molecule type" value="Genomic_DNA"/>
</dbReference>
<dbReference type="PANTHER" id="PTHR46470">
    <property type="entry name" value="N-ACYLNEURAMINATE-9-PHOSPHATASE"/>
    <property type="match status" value="1"/>
</dbReference>
<dbReference type="Proteomes" id="UP001164963">
    <property type="component" value="Chromosome"/>
</dbReference>
<dbReference type="Gene3D" id="1.20.120.710">
    <property type="entry name" value="Haloacid dehalogenase hydrolase-like domain"/>
    <property type="match status" value="1"/>
</dbReference>
<organism evidence="5 6">
    <name type="scientific">Streptomyces drozdowiczii</name>
    <dbReference type="NCBI Taxonomy" id="202862"/>
    <lineage>
        <taxon>Bacteria</taxon>
        <taxon>Bacillati</taxon>
        <taxon>Actinomycetota</taxon>
        <taxon>Actinomycetes</taxon>
        <taxon>Kitasatosporales</taxon>
        <taxon>Streptomycetaceae</taxon>
        <taxon>Streptomyces</taxon>
    </lineage>
</organism>
<keyword evidence="2" id="KW-0479">Metal-binding</keyword>
<evidence type="ECO:0000256" key="4">
    <source>
        <dbReference type="ARBA" id="ARBA00022842"/>
    </source>
</evidence>